<feature type="non-terminal residue" evidence="5">
    <location>
        <position position="107"/>
    </location>
</feature>
<keyword evidence="3" id="KW-0677">Repeat</keyword>
<dbReference type="AlphaFoldDB" id="A0A8B6F1J7"/>
<keyword evidence="1" id="KW-0433">Leucine-rich repeat</keyword>
<dbReference type="GO" id="GO:0005886">
    <property type="term" value="C:plasma membrane"/>
    <property type="evidence" value="ECO:0007669"/>
    <property type="project" value="TreeGrafter"/>
</dbReference>
<protein>
    <submittedName>
        <fullName evidence="5">Uncharacterized protein</fullName>
    </submittedName>
</protein>
<keyword evidence="6" id="KW-1185">Reference proteome</keyword>
<evidence type="ECO:0000256" key="2">
    <source>
        <dbReference type="ARBA" id="ARBA00022729"/>
    </source>
</evidence>
<dbReference type="Gene3D" id="3.80.10.10">
    <property type="entry name" value="Ribonuclease Inhibitor"/>
    <property type="match status" value="1"/>
</dbReference>
<dbReference type="PANTHER" id="PTHR24369">
    <property type="entry name" value="ANTIGEN BSP, PUTATIVE-RELATED"/>
    <property type="match status" value="1"/>
</dbReference>
<dbReference type="OrthoDB" id="676979at2759"/>
<keyword evidence="2 4" id="KW-0732">Signal</keyword>
<dbReference type="InterPro" id="IPR001611">
    <property type="entry name" value="Leu-rich_rpt"/>
</dbReference>
<proteinExistence type="predicted"/>
<dbReference type="EMBL" id="UYJE01006101">
    <property type="protein sequence ID" value="VDI42983.1"/>
    <property type="molecule type" value="Genomic_DNA"/>
</dbReference>
<sequence length="107" mass="12155">MKKTINLLVLSIIITVANGNLASSCRYKKNIQHKLIAHCENQGFTSVPRKLRRDIYELILSNNSIHMLTNNSFINYSKMERLILTGNNISVIHEDAFVGLDSLKVLK</sequence>
<dbReference type="PANTHER" id="PTHR24369:SF210">
    <property type="entry name" value="CHAOPTIN-RELATED"/>
    <property type="match status" value="1"/>
</dbReference>
<evidence type="ECO:0000256" key="3">
    <source>
        <dbReference type="ARBA" id="ARBA00022737"/>
    </source>
</evidence>
<evidence type="ECO:0000313" key="6">
    <source>
        <dbReference type="Proteomes" id="UP000596742"/>
    </source>
</evidence>
<evidence type="ECO:0000313" key="5">
    <source>
        <dbReference type="EMBL" id="VDI42983.1"/>
    </source>
</evidence>
<dbReference type="Pfam" id="PF13855">
    <property type="entry name" value="LRR_8"/>
    <property type="match status" value="1"/>
</dbReference>
<feature type="signal peptide" evidence="4">
    <location>
        <begin position="1"/>
        <end position="19"/>
    </location>
</feature>
<evidence type="ECO:0000256" key="4">
    <source>
        <dbReference type="SAM" id="SignalP"/>
    </source>
</evidence>
<dbReference type="PROSITE" id="PS51257">
    <property type="entry name" value="PROKAR_LIPOPROTEIN"/>
    <property type="match status" value="1"/>
</dbReference>
<gene>
    <name evidence="5" type="ORF">MGAL_10B043793</name>
</gene>
<reference evidence="5" key="1">
    <citation type="submission" date="2018-11" db="EMBL/GenBank/DDBJ databases">
        <authorList>
            <person name="Alioto T."/>
            <person name="Alioto T."/>
        </authorList>
    </citation>
    <scope>NUCLEOTIDE SEQUENCE</scope>
</reference>
<comment type="caution">
    <text evidence="5">The sequence shown here is derived from an EMBL/GenBank/DDBJ whole genome shotgun (WGS) entry which is preliminary data.</text>
</comment>
<dbReference type="InterPro" id="IPR032675">
    <property type="entry name" value="LRR_dom_sf"/>
</dbReference>
<name>A0A8B6F1J7_MYTGA</name>
<evidence type="ECO:0000256" key="1">
    <source>
        <dbReference type="ARBA" id="ARBA00022614"/>
    </source>
</evidence>
<dbReference type="Proteomes" id="UP000596742">
    <property type="component" value="Unassembled WGS sequence"/>
</dbReference>
<accession>A0A8B6F1J7</accession>
<dbReference type="SUPFAM" id="SSF52058">
    <property type="entry name" value="L domain-like"/>
    <property type="match status" value="1"/>
</dbReference>
<feature type="chain" id="PRO_5032812088" evidence="4">
    <location>
        <begin position="20"/>
        <end position="107"/>
    </location>
</feature>
<dbReference type="InterPro" id="IPR050541">
    <property type="entry name" value="LRR_TM_domain-containing"/>
</dbReference>
<organism evidence="5 6">
    <name type="scientific">Mytilus galloprovincialis</name>
    <name type="common">Mediterranean mussel</name>
    <dbReference type="NCBI Taxonomy" id="29158"/>
    <lineage>
        <taxon>Eukaryota</taxon>
        <taxon>Metazoa</taxon>
        <taxon>Spiralia</taxon>
        <taxon>Lophotrochozoa</taxon>
        <taxon>Mollusca</taxon>
        <taxon>Bivalvia</taxon>
        <taxon>Autobranchia</taxon>
        <taxon>Pteriomorphia</taxon>
        <taxon>Mytilida</taxon>
        <taxon>Mytiloidea</taxon>
        <taxon>Mytilidae</taxon>
        <taxon>Mytilinae</taxon>
        <taxon>Mytilus</taxon>
    </lineage>
</organism>